<proteinExistence type="predicted"/>
<dbReference type="RefSeq" id="WP_256655536.1">
    <property type="nucleotide sequence ID" value="NZ_JANIAA010000054.1"/>
</dbReference>
<feature type="domain" description="Carboxymuconolactone decarboxylase-like" evidence="1">
    <location>
        <begin position="5"/>
        <end position="63"/>
    </location>
</feature>
<dbReference type="Proteomes" id="UP001204746">
    <property type="component" value="Unassembled WGS sequence"/>
</dbReference>
<dbReference type="SUPFAM" id="SSF69118">
    <property type="entry name" value="AhpD-like"/>
    <property type="match status" value="1"/>
</dbReference>
<dbReference type="NCBIfam" id="TIGR00778">
    <property type="entry name" value="ahpD_dom"/>
    <property type="match status" value="1"/>
</dbReference>
<organism evidence="2 3">
    <name type="scientific">Streptomyces rugosispiralis</name>
    <dbReference type="NCBI Taxonomy" id="2967341"/>
    <lineage>
        <taxon>Bacteria</taxon>
        <taxon>Bacillati</taxon>
        <taxon>Actinomycetota</taxon>
        <taxon>Actinomycetes</taxon>
        <taxon>Kitasatosporales</taxon>
        <taxon>Streptomycetaceae</taxon>
        <taxon>Streptomyces</taxon>
    </lineage>
</organism>
<dbReference type="PANTHER" id="PTHR35446">
    <property type="entry name" value="SI:CH211-175M2.5"/>
    <property type="match status" value="1"/>
</dbReference>
<comment type="caution">
    <text evidence="2">The sequence shown here is derived from an EMBL/GenBank/DDBJ whole genome shotgun (WGS) entry which is preliminary data.</text>
</comment>
<dbReference type="EMBL" id="JANIAA010000054">
    <property type="protein sequence ID" value="MCQ8194775.1"/>
    <property type="molecule type" value="Genomic_DNA"/>
</dbReference>
<gene>
    <name evidence="2" type="ORF">NP777_42420</name>
</gene>
<dbReference type="InterPro" id="IPR003779">
    <property type="entry name" value="CMD-like"/>
</dbReference>
<dbReference type="InterPro" id="IPR029032">
    <property type="entry name" value="AhpD-like"/>
</dbReference>
<evidence type="ECO:0000313" key="3">
    <source>
        <dbReference type="Proteomes" id="UP001204746"/>
    </source>
</evidence>
<evidence type="ECO:0000313" key="2">
    <source>
        <dbReference type="EMBL" id="MCQ8194775.1"/>
    </source>
</evidence>
<accession>A0ABT1VDH4</accession>
<dbReference type="Pfam" id="PF02627">
    <property type="entry name" value="CMD"/>
    <property type="match status" value="1"/>
</dbReference>
<dbReference type="Gene3D" id="1.20.1290.10">
    <property type="entry name" value="AhpD-like"/>
    <property type="match status" value="1"/>
</dbReference>
<evidence type="ECO:0000259" key="1">
    <source>
        <dbReference type="Pfam" id="PF02627"/>
    </source>
</evidence>
<keyword evidence="3" id="KW-1185">Reference proteome</keyword>
<reference evidence="2 3" key="1">
    <citation type="submission" date="2022-07" db="EMBL/GenBank/DDBJ databases">
        <authorList>
            <person name="Phongsopitanun W."/>
            <person name="Tanasupawat S."/>
        </authorList>
    </citation>
    <scope>NUCLEOTIDE SEQUENCE [LARGE SCALE GENOMIC DNA]</scope>
    <source>
        <strain evidence="2 3">RCU-064</strain>
    </source>
</reference>
<name>A0ABT1VDH4_9ACTN</name>
<dbReference type="InterPro" id="IPR004675">
    <property type="entry name" value="AhpD_core"/>
</dbReference>
<sequence length="145" mass="15496">MANSPALVNGWLALSDTLSEGVIPAPVRERLAIATAQYNNCEYCLSAHIYIGAHVAKVDAEALERARDAESSDPHTAALIALSGAISHSRGSIDETQLKAARARVTDTEMAEVVGNPALNILTNYFNLLADTDNEWAAVTPRTHN</sequence>
<dbReference type="PANTHER" id="PTHR35446:SF3">
    <property type="entry name" value="CMD DOMAIN-CONTAINING PROTEIN"/>
    <property type="match status" value="1"/>
</dbReference>
<protein>
    <submittedName>
        <fullName evidence="2">Carboxymuconolactone decarboxylase family protein</fullName>
    </submittedName>
</protein>